<dbReference type="InterPro" id="IPR036890">
    <property type="entry name" value="HATPase_C_sf"/>
</dbReference>
<dbReference type="GO" id="GO:0000155">
    <property type="term" value="F:phosphorelay sensor kinase activity"/>
    <property type="evidence" value="ECO:0007669"/>
    <property type="project" value="InterPro"/>
</dbReference>
<dbReference type="InterPro" id="IPR003594">
    <property type="entry name" value="HATPase_dom"/>
</dbReference>
<evidence type="ECO:0000256" key="1">
    <source>
        <dbReference type="ARBA" id="ARBA00000085"/>
    </source>
</evidence>
<evidence type="ECO:0000256" key="8">
    <source>
        <dbReference type="SAM" id="Phobius"/>
    </source>
</evidence>
<dbReference type="InterPro" id="IPR003661">
    <property type="entry name" value="HisK_dim/P_dom"/>
</dbReference>
<evidence type="ECO:0000256" key="5">
    <source>
        <dbReference type="ARBA" id="ARBA00022679"/>
    </source>
</evidence>
<dbReference type="PANTHER" id="PTHR45453:SF1">
    <property type="entry name" value="PHOSPHATE REGULON SENSOR PROTEIN PHOR"/>
    <property type="match status" value="1"/>
</dbReference>
<dbReference type="Gene3D" id="1.10.287.130">
    <property type="match status" value="1"/>
</dbReference>
<dbReference type="GO" id="GO:0016036">
    <property type="term" value="P:cellular response to phosphate starvation"/>
    <property type="evidence" value="ECO:0007669"/>
    <property type="project" value="TreeGrafter"/>
</dbReference>
<dbReference type="InterPro" id="IPR036097">
    <property type="entry name" value="HisK_dim/P_sf"/>
</dbReference>
<feature type="transmembrane region" description="Helical" evidence="8">
    <location>
        <begin position="12"/>
        <end position="32"/>
    </location>
</feature>
<dbReference type="EC" id="2.7.13.3" evidence="3"/>
<evidence type="ECO:0000256" key="6">
    <source>
        <dbReference type="ARBA" id="ARBA00022777"/>
    </source>
</evidence>
<dbReference type="SUPFAM" id="SSF55874">
    <property type="entry name" value="ATPase domain of HSP90 chaperone/DNA topoisomerase II/histidine kinase"/>
    <property type="match status" value="1"/>
</dbReference>
<dbReference type="EMBL" id="QGQD01000092">
    <property type="protein sequence ID" value="TLC98550.1"/>
    <property type="molecule type" value="Genomic_DNA"/>
</dbReference>
<dbReference type="SMART" id="SM00387">
    <property type="entry name" value="HATPase_c"/>
    <property type="match status" value="1"/>
</dbReference>
<keyword evidence="8" id="KW-0472">Membrane</keyword>
<dbReference type="InterPro" id="IPR004358">
    <property type="entry name" value="Sig_transdc_His_kin-like_C"/>
</dbReference>
<accession>A0A4U8Q1J9</accession>
<organism evidence="10 11">
    <name type="scientific">Robinsoniella peoriensis</name>
    <dbReference type="NCBI Taxonomy" id="180332"/>
    <lineage>
        <taxon>Bacteria</taxon>
        <taxon>Bacillati</taxon>
        <taxon>Bacillota</taxon>
        <taxon>Clostridia</taxon>
        <taxon>Lachnospirales</taxon>
        <taxon>Lachnospiraceae</taxon>
        <taxon>Robinsoniella</taxon>
    </lineage>
</organism>
<dbReference type="InterPro" id="IPR050351">
    <property type="entry name" value="BphY/WalK/GraS-like"/>
</dbReference>
<keyword evidence="8" id="KW-1133">Transmembrane helix</keyword>
<feature type="transmembrane region" description="Helical" evidence="8">
    <location>
        <begin position="38"/>
        <end position="62"/>
    </location>
</feature>
<dbReference type="GO" id="GO:0004721">
    <property type="term" value="F:phosphoprotein phosphatase activity"/>
    <property type="evidence" value="ECO:0007669"/>
    <property type="project" value="TreeGrafter"/>
</dbReference>
<dbReference type="Pfam" id="PF02518">
    <property type="entry name" value="HATPase_c"/>
    <property type="match status" value="1"/>
</dbReference>
<sequence>MGAKFKLQTVWIYKIFYGAGILMLAIFGILVWNVTDNPFMRVLLLGFGIGFLGIGAVVIAVMRRQITGFTDSMSTCLDEMLDEKENIVFDEISETLLSKLQSKLRKLYEILQRHNQNSLEEKRAIQSLVSDISHQTKTPVANIKMYAGILQDREVDREKQKEFLHSITVQVNKLDFLIQAMIKMSRLETGIFEMRKKRASVYETLGMSLNSVFPKAEQKQIDISVDCPEDLFLCHDVKWTAEAISNILDNGVKYTPCGGKIAVFAERQEFYTRIRIRDTGKGIPEKNQACVFKRFYREKEVHEQEGVGIGLYLTREIITLQGGYVEVRSKPGEGAEFMIYLPN</sequence>
<keyword evidence="7" id="KW-0902">Two-component regulatory system</keyword>
<comment type="caution">
    <text evidence="10">The sequence shown here is derived from an EMBL/GenBank/DDBJ whole genome shotgun (WGS) entry which is preliminary data.</text>
</comment>
<dbReference type="Pfam" id="PF00512">
    <property type="entry name" value="HisKA"/>
    <property type="match status" value="1"/>
</dbReference>
<proteinExistence type="predicted"/>
<keyword evidence="5 10" id="KW-0808">Transferase</keyword>
<dbReference type="GO" id="GO:0005886">
    <property type="term" value="C:plasma membrane"/>
    <property type="evidence" value="ECO:0007669"/>
    <property type="project" value="TreeGrafter"/>
</dbReference>
<dbReference type="SMART" id="SM00388">
    <property type="entry name" value="HisKA"/>
    <property type="match status" value="1"/>
</dbReference>
<dbReference type="PROSITE" id="PS50109">
    <property type="entry name" value="HIS_KIN"/>
    <property type="match status" value="1"/>
</dbReference>
<dbReference type="Proteomes" id="UP000306509">
    <property type="component" value="Unassembled WGS sequence"/>
</dbReference>
<dbReference type="STRING" id="180332.GCA_000797495_00098"/>
<keyword evidence="8" id="KW-0812">Transmembrane</keyword>
<keyword evidence="4" id="KW-0597">Phosphoprotein</keyword>
<keyword evidence="11" id="KW-1185">Reference proteome</keyword>
<dbReference type="RefSeq" id="WP_161597428.1">
    <property type="nucleotide sequence ID" value="NZ_QGQD01000092.1"/>
</dbReference>
<evidence type="ECO:0000256" key="4">
    <source>
        <dbReference type="ARBA" id="ARBA00022553"/>
    </source>
</evidence>
<feature type="domain" description="Histidine kinase" evidence="9">
    <location>
        <begin position="131"/>
        <end position="343"/>
    </location>
</feature>
<evidence type="ECO:0000313" key="10">
    <source>
        <dbReference type="EMBL" id="TLC98550.1"/>
    </source>
</evidence>
<gene>
    <name evidence="10" type="primary">kinB</name>
    <name evidence="10" type="ORF">DSM106044_04660</name>
</gene>
<evidence type="ECO:0000256" key="2">
    <source>
        <dbReference type="ARBA" id="ARBA00004370"/>
    </source>
</evidence>
<comment type="catalytic activity">
    <reaction evidence="1">
        <text>ATP + protein L-histidine = ADP + protein N-phospho-L-histidine.</text>
        <dbReference type="EC" id="2.7.13.3"/>
    </reaction>
</comment>
<dbReference type="Gene3D" id="3.30.565.10">
    <property type="entry name" value="Histidine kinase-like ATPase, C-terminal domain"/>
    <property type="match status" value="1"/>
</dbReference>
<evidence type="ECO:0000259" key="9">
    <source>
        <dbReference type="PROSITE" id="PS50109"/>
    </source>
</evidence>
<dbReference type="SUPFAM" id="SSF47384">
    <property type="entry name" value="Homodimeric domain of signal transducing histidine kinase"/>
    <property type="match status" value="1"/>
</dbReference>
<comment type="subcellular location">
    <subcellularLocation>
        <location evidence="2">Membrane</location>
    </subcellularLocation>
</comment>
<keyword evidence="6" id="KW-0418">Kinase</keyword>
<evidence type="ECO:0000256" key="3">
    <source>
        <dbReference type="ARBA" id="ARBA00012438"/>
    </source>
</evidence>
<evidence type="ECO:0000256" key="7">
    <source>
        <dbReference type="ARBA" id="ARBA00023012"/>
    </source>
</evidence>
<dbReference type="PRINTS" id="PR00344">
    <property type="entry name" value="BCTRLSENSOR"/>
</dbReference>
<evidence type="ECO:0000313" key="11">
    <source>
        <dbReference type="Proteomes" id="UP000306509"/>
    </source>
</evidence>
<protein>
    <recommendedName>
        <fullName evidence="3">histidine kinase</fullName>
        <ecNumber evidence="3">2.7.13.3</ecNumber>
    </recommendedName>
</protein>
<dbReference type="CDD" id="cd00082">
    <property type="entry name" value="HisKA"/>
    <property type="match status" value="1"/>
</dbReference>
<dbReference type="PANTHER" id="PTHR45453">
    <property type="entry name" value="PHOSPHATE REGULON SENSOR PROTEIN PHOR"/>
    <property type="match status" value="1"/>
</dbReference>
<name>A0A4U8Q1J9_9FIRM</name>
<dbReference type="AlphaFoldDB" id="A0A4U8Q1J9"/>
<dbReference type="CDD" id="cd00075">
    <property type="entry name" value="HATPase"/>
    <property type="match status" value="1"/>
</dbReference>
<reference evidence="10 11" key="1">
    <citation type="journal article" date="2019" name="Anaerobe">
        <title>Detection of Robinsoniella peoriensis in multiple bone samples of a trauma patient.</title>
        <authorList>
            <person name="Schrottner P."/>
            <person name="Hartwich K."/>
            <person name="Bunk B."/>
            <person name="Schober I."/>
            <person name="Helbig S."/>
            <person name="Rudolph W.W."/>
            <person name="Gunzer F."/>
        </authorList>
    </citation>
    <scope>NUCLEOTIDE SEQUENCE [LARGE SCALE GENOMIC DNA]</scope>
    <source>
        <strain evidence="10 11">DSM 106044</strain>
    </source>
</reference>
<dbReference type="InterPro" id="IPR005467">
    <property type="entry name" value="His_kinase_dom"/>
</dbReference>